<protein>
    <submittedName>
        <fullName evidence="1">Uncharacterized protein</fullName>
    </submittedName>
</protein>
<sequence>MRRWKERFARNLEFIRNSEYRFLIRFKKIILSKKLDDKNQIKKTKRIVFIFF</sequence>
<dbReference type="EMBL" id="AOHC02000026">
    <property type="protein sequence ID" value="EMY78008.1"/>
    <property type="molecule type" value="Genomic_DNA"/>
</dbReference>
<organism evidence="1 2">
    <name type="scientific">Leptospira weilii serovar Ranarum str. ICFT</name>
    <dbReference type="NCBI Taxonomy" id="1218598"/>
    <lineage>
        <taxon>Bacteria</taxon>
        <taxon>Pseudomonadati</taxon>
        <taxon>Spirochaetota</taxon>
        <taxon>Spirochaetia</taxon>
        <taxon>Leptospirales</taxon>
        <taxon>Leptospiraceae</taxon>
        <taxon>Leptospira</taxon>
    </lineage>
</organism>
<dbReference type="STRING" id="1218598.LEP1GSC060_1789"/>
<reference evidence="1" key="1">
    <citation type="submission" date="2013-03" db="EMBL/GenBank/DDBJ databases">
        <authorList>
            <person name="Harkins D.M."/>
            <person name="Durkin A.S."/>
            <person name="Brinkac L.M."/>
            <person name="Haft D.H."/>
            <person name="Selengut J.D."/>
            <person name="Sanka R."/>
            <person name="DePew J."/>
            <person name="Purushe J."/>
            <person name="Hartskeerl R.A."/>
            <person name="Ahmed A."/>
            <person name="van der Linden H."/>
            <person name="Goris M.G.A."/>
            <person name="Vinetz J.M."/>
            <person name="Sutton G.G."/>
            <person name="Nierman W.C."/>
            <person name="Fouts D.E."/>
        </authorList>
    </citation>
    <scope>NUCLEOTIDE SEQUENCE [LARGE SCALE GENOMIC DNA]</scope>
    <source>
        <strain evidence="1">ICFT</strain>
    </source>
</reference>
<comment type="caution">
    <text evidence="1">The sequence shown here is derived from an EMBL/GenBank/DDBJ whole genome shotgun (WGS) entry which is preliminary data.</text>
</comment>
<dbReference type="Proteomes" id="UP000012313">
    <property type="component" value="Unassembled WGS sequence"/>
</dbReference>
<name>N1WQC7_9LEPT</name>
<accession>N1WQC7</accession>
<proteinExistence type="predicted"/>
<evidence type="ECO:0000313" key="2">
    <source>
        <dbReference type="Proteomes" id="UP000012313"/>
    </source>
</evidence>
<evidence type="ECO:0000313" key="1">
    <source>
        <dbReference type="EMBL" id="EMY78008.1"/>
    </source>
</evidence>
<dbReference type="AlphaFoldDB" id="N1WQC7"/>
<gene>
    <name evidence="1" type="ORF">LEP1GSC060_1789</name>
</gene>
<keyword evidence="2" id="KW-1185">Reference proteome</keyword>